<evidence type="ECO:0000256" key="11">
    <source>
        <dbReference type="ARBA" id="ARBA00023125"/>
    </source>
</evidence>
<keyword evidence="14" id="KW-0687">Ribonucleoprotein</keyword>
<dbReference type="InterPro" id="IPR000467">
    <property type="entry name" value="G_patch_dom"/>
</dbReference>
<dbReference type="Proteomes" id="UP001623349">
    <property type="component" value="Unassembled WGS sequence"/>
</dbReference>
<evidence type="ECO:0000256" key="13">
    <source>
        <dbReference type="ARBA" id="ARBA00023242"/>
    </source>
</evidence>
<dbReference type="PROSITE" id="PS50174">
    <property type="entry name" value="G_PATCH"/>
    <property type="match status" value="1"/>
</dbReference>
<protein>
    <recommendedName>
        <fullName evidence="4">Zinc finger CCCH-type with G patch domain-containing protein</fullName>
    </recommendedName>
    <alternativeName>
        <fullName evidence="15">40S ribosomal protein S15a</fullName>
    </alternativeName>
</protein>
<dbReference type="Gene3D" id="3.30.1490.10">
    <property type="match status" value="1"/>
</dbReference>
<dbReference type="SUPFAM" id="SSF56047">
    <property type="entry name" value="Ribosomal protein S8"/>
    <property type="match status" value="1"/>
</dbReference>
<keyword evidence="12" id="KW-0804">Transcription</keyword>
<evidence type="ECO:0000256" key="9">
    <source>
        <dbReference type="ARBA" id="ARBA00022980"/>
    </source>
</evidence>
<gene>
    <name evidence="20" type="ORF">APTSU1_000257100</name>
</gene>
<dbReference type="Pfam" id="PF00410">
    <property type="entry name" value="Ribosomal_S8"/>
    <property type="match status" value="1"/>
</dbReference>
<comment type="subcellular location">
    <subcellularLocation>
        <location evidence="1">Nucleus</location>
    </subcellularLocation>
</comment>
<dbReference type="Gene3D" id="2.30.30.140">
    <property type="match status" value="2"/>
</dbReference>
<comment type="subunit">
    <text evidence="3">Interacts with CHD4/Mi-2; the interaction is direct.</text>
</comment>
<evidence type="ECO:0000256" key="16">
    <source>
        <dbReference type="PROSITE-ProRule" id="PRU00723"/>
    </source>
</evidence>
<evidence type="ECO:0000256" key="2">
    <source>
        <dbReference type="ARBA" id="ARBA00006471"/>
    </source>
</evidence>
<name>A0ABQ0EKR9_APOSI</name>
<evidence type="ECO:0000259" key="19">
    <source>
        <dbReference type="PROSITE" id="PS50174"/>
    </source>
</evidence>
<evidence type="ECO:0000256" key="7">
    <source>
        <dbReference type="ARBA" id="ARBA00022771"/>
    </source>
</evidence>
<sequence length="686" mass="75771">MDEDNLETALQTYRAQLQQVELALGAGLDASEQADLRQLQGDLKELIELTEASLLSVRKSKLLSTVDQESPAQEDAEYLAFQKAIAEEVEEPVAPCNDSETVPVSEVQPGSTSSALEEEEEEEDPDLEELSGAKVNAPYYSAWGTLEYHNAMVVGAEEAEDGSACVRVLYLYPTHKSLKPCPFFLEGKCRFKENCRTGGGLFLPSSLAVTMVRMNVLADALKSINNTEKRGKLQVLIRPCSKVIVRFLTVMMKHGYIGEFKIIDDHRAGKIVVNLTGRLNKCGVISPRFDVQLKDLEKWQNNLLPSRQFGFIVLTTSAGIMDHEECLFSHGQVVSVDELRPFQDPDLSLLQTGSSCLAKHQDGLWYPARITGETANKDLLGGTLFETPSLFFIQPFSTSSGLGSGTSLDPRGVDVDNGYYTVKFDSLLLKEAVVEGDSILPPLRTEATESSDSDTGDASDSSYARVVEPNTVDTGTCSSAFAGWEVHTRGIGSKLLIKMGYEFGKGLGRHAEGRVEPIHAVVLPRGKSLDQCAEILQKKTKRGQTGANRPPKCRKSGNRPEGRPPPRNVFDFLNEKLQSQVPGTPDAGVDTPERRNKDMYHASKSAKQALSLQLFQTEEKIERTQRDIRGIQEALTRNTGRHSMATAHLQEKLEGAQRQLGQLRAQEADLQRKQRKADTHRKMTEF</sequence>
<evidence type="ECO:0000256" key="1">
    <source>
        <dbReference type="ARBA" id="ARBA00004123"/>
    </source>
</evidence>
<feature type="region of interest" description="Disordered" evidence="17">
    <location>
        <begin position="665"/>
        <end position="686"/>
    </location>
</feature>
<evidence type="ECO:0000313" key="21">
    <source>
        <dbReference type="Proteomes" id="UP001623349"/>
    </source>
</evidence>
<dbReference type="Gene3D" id="3.30.1370.30">
    <property type="match status" value="1"/>
</dbReference>
<keyword evidence="9" id="KW-0689">Ribosomal protein</keyword>
<evidence type="ECO:0000256" key="5">
    <source>
        <dbReference type="ARBA" id="ARBA00022491"/>
    </source>
</evidence>
<evidence type="ECO:0000256" key="6">
    <source>
        <dbReference type="ARBA" id="ARBA00022723"/>
    </source>
</evidence>
<keyword evidence="6 16" id="KW-0479">Metal-binding</keyword>
<feature type="domain" description="G-patch" evidence="19">
    <location>
        <begin position="488"/>
        <end position="550"/>
    </location>
</feature>
<keyword evidence="7 16" id="KW-0863">Zinc-finger</keyword>
<keyword evidence="13" id="KW-0539">Nucleus</keyword>
<feature type="region of interest" description="Disordered" evidence="17">
    <location>
        <begin position="538"/>
        <end position="568"/>
    </location>
</feature>
<evidence type="ECO:0000256" key="12">
    <source>
        <dbReference type="ARBA" id="ARBA00023163"/>
    </source>
</evidence>
<dbReference type="PROSITE" id="PS50103">
    <property type="entry name" value="ZF_C3H1"/>
    <property type="match status" value="1"/>
</dbReference>
<keyword evidence="5" id="KW-0678">Repressor</keyword>
<feature type="compositionally biased region" description="Acidic residues" evidence="17">
    <location>
        <begin position="116"/>
        <end position="129"/>
    </location>
</feature>
<dbReference type="PANTHER" id="PTHR46297">
    <property type="entry name" value="ZINC FINGER CCCH-TYPE WITH G PATCH DOMAIN-CONTAINING PROTEIN"/>
    <property type="match status" value="1"/>
</dbReference>
<keyword evidence="10" id="KW-0805">Transcription regulation</keyword>
<dbReference type="NCBIfam" id="NF003115">
    <property type="entry name" value="PRK04034.1"/>
    <property type="match status" value="1"/>
</dbReference>
<evidence type="ECO:0000256" key="4">
    <source>
        <dbReference type="ARBA" id="ARBA00022414"/>
    </source>
</evidence>
<evidence type="ECO:0000313" key="20">
    <source>
        <dbReference type="EMBL" id="GAB1287341.1"/>
    </source>
</evidence>
<dbReference type="Gene3D" id="2.30.30.1190">
    <property type="match status" value="1"/>
</dbReference>
<feature type="compositionally biased region" description="Basic and acidic residues" evidence="17">
    <location>
        <begin position="666"/>
        <end position="686"/>
    </location>
</feature>
<evidence type="ECO:0000256" key="10">
    <source>
        <dbReference type="ARBA" id="ARBA00023015"/>
    </source>
</evidence>
<keyword evidence="8 16" id="KW-0862">Zinc</keyword>
<dbReference type="CDD" id="cd20384">
    <property type="entry name" value="Tudor_ZGPAT"/>
    <property type="match status" value="1"/>
</dbReference>
<keyword evidence="11" id="KW-0238">DNA-binding</keyword>
<feature type="domain" description="C3H1-type" evidence="18">
    <location>
        <begin position="176"/>
        <end position="196"/>
    </location>
</feature>
<evidence type="ECO:0000256" key="15">
    <source>
        <dbReference type="ARBA" id="ARBA00035422"/>
    </source>
</evidence>
<dbReference type="InterPro" id="IPR000630">
    <property type="entry name" value="Ribosomal_uS8"/>
</dbReference>
<dbReference type="SMART" id="SM00443">
    <property type="entry name" value="G_patch"/>
    <property type="match status" value="1"/>
</dbReference>
<evidence type="ECO:0000259" key="18">
    <source>
        <dbReference type="PROSITE" id="PS50103"/>
    </source>
</evidence>
<comment type="similarity">
    <text evidence="2">Belongs to the universal ribosomal protein uS8 family.</text>
</comment>
<dbReference type="EMBL" id="BAAFST010000002">
    <property type="protein sequence ID" value="GAB1287341.1"/>
    <property type="molecule type" value="Genomic_DNA"/>
</dbReference>
<dbReference type="PANTHER" id="PTHR46297:SF1">
    <property type="entry name" value="ZINC FINGER CCCH-TYPE WITH G PATCH DOMAIN-CONTAINING PROTEIN"/>
    <property type="match status" value="1"/>
</dbReference>
<evidence type="ECO:0000256" key="8">
    <source>
        <dbReference type="ARBA" id="ARBA00022833"/>
    </source>
</evidence>
<feature type="zinc finger region" description="C3H1-type" evidence="16">
    <location>
        <begin position="176"/>
        <end position="196"/>
    </location>
</feature>
<dbReference type="InterPro" id="IPR035987">
    <property type="entry name" value="Ribosomal_uS8_sf"/>
</dbReference>
<dbReference type="Pfam" id="PF01585">
    <property type="entry name" value="G-patch"/>
    <property type="match status" value="1"/>
</dbReference>
<organism evidence="20 21">
    <name type="scientific">Apodemus speciosus</name>
    <name type="common">Large Japanese field mouse</name>
    <dbReference type="NCBI Taxonomy" id="105296"/>
    <lineage>
        <taxon>Eukaryota</taxon>
        <taxon>Metazoa</taxon>
        <taxon>Chordata</taxon>
        <taxon>Craniata</taxon>
        <taxon>Vertebrata</taxon>
        <taxon>Euteleostomi</taxon>
        <taxon>Mammalia</taxon>
        <taxon>Eutheria</taxon>
        <taxon>Euarchontoglires</taxon>
        <taxon>Glires</taxon>
        <taxon>Rodentia</taxon>
        <taxon>Myomorpha</taxon>
        <taxon>Muroidea</taxon>
        <taxon>Muridae</taxon>
        <taxon>Murinae</taxon>
        <taxon>Apodemus</taxon>
    </lineage>
</organism>
<feature type="region of interest" description="Disordered" evidence="17">
    <location>
        <begin position="441"/>
        <end position="467"/>
    </location>
</feature>
<evidence type="ECO:0000256" key="14">
    <source>
        <dbReference type="ARBA" id="ARBA00023274"/>
    </source>
</evidence>
<evidence type="ECO:0000256" key="17">
    <source>
        <dbReference type="SAM" id="MobiDB-lite"/>
    </source>
</evidence>
<reference evidence="20 21" key="1">
    <citation type="submission" date="2024-08" db="EMBL/GenBank/DDBJ databases">
        <title>The draft genome of Apodemus speciosus.</title>
        <authorList>
            <person name="Nabeshima K."/>
            <person name="Suzuki S."/>
            <person name="Onuma M."/>
        </authorList>
    </citation>
    <scope>NUCLEOTIDE SEQUENCE [LARGE SCALE GENOMIC DNA]</scope>
    <source>
        <strain evidence="20">IB14-021</strain>
    </source>
</reference>
<feature type="compositionally biased region" description="Polar residues" evidence="17">
    <location>
        <begin position="98"/>
        <end position="115"/>
    </location>
</feature>
<feature type="region of interest" description="Disordered" evidence="17">
    <location>
        <begin position="92"/>
        <end position="131"/>
    </location>
</feature>
<dbReference type="InterPro" id="IPR000571">
    <property type="entry name" value="Znf_CCCH"/>
</dbReference>
<accession>A0ABQ0EKR9</accession>
<evidence type="ECO:0000256" key="3">
    <source>
        <dbReference type="ARBA" id="ARBA00011506"/>
    </source>
</evidence>
<keyword evidence="21" id="KW-1185">Reference proteome</keyword>
<comment type="caution">
    <text evidence="20">The sequence shown here is derived from an EMBL/GenBank/DDBJ whole genome shotgun (WGS) entry which is preliminary data.</text>
</comment>
<proteinExistence type="inferred from homology"/>